<comment type="caution">
    <text evidence="2">The sequence shown here is derived from an EMBL/GenBank/DDBJ whole genome shotgun (WGS) entry which is preliminary data.</text>
</comment>
<dbReference type="RefSeq" id="WP_282588155.1">
    <property type="nucleotide sequence ID" value="NZ_JAMOIM010000032.1"/>
</dbReference>
<protein>
    <submittedName>
        <fullName evidence="2">Uncharacterized protein</fullName>
    </submittedName>
</protein>
<reference evidence="2" key="1">
    <citation type="submission" date="2022-05" db="EMBL/GenBank/DDBJ databases">
        <authorList>
            <person name="Pankratov T."/>
        </authorList>
    </citation>
    <scope>NUCLEOTIDE SEQUENCE</scope>
    <source>
        <strain evidence="2">BP6-180914</strain>
    </source>
</reference>
<accession>A0AA42CQT6</accession>
<dbReference type="AlphaFoldDB" id="A0AA42CQT6"/>
<dbReference type="EMBL" id="JAMOIM010000032">
    <property type="protein sequence ID" value="MCW6511777.1"/>
    <property type="molecule type" value="Genomic_DNA"/>
</dbReference>
<gene>
    <name evidence="2" type="ORF">M8523_27815</name>
</gene>
<dbReference type="Proteomes" id="UP001165667">
    <property type="component" value="Unassembled WGS sequence"/>
</dbReference>
<sequence>MATEAEARFKEQAASLAKPVMVAGPGTKRAAMFAIRRIIARTRAIDLTDILTDGTAVGRPVTVLINAKAHDGHLHEFEKDLASKNHHSREAQADPFLKAEPVER</sequence>
<organism evidence="2 3">
    <name type="scientific">Lichenifustis flavocetrariae</name>
    <dbReference type="NCBI Taxonomy" id="2949735"/>
    <lineage>
        <taxon>Bacteria</taxon>
        <taxon>Pseudomonadati</taxon>
        <taxon>Pseudomonadota</taxon>
        <taxon>Alphaproteobacteria</taxon>
        <taxon>Hyphomicrobiales</taxon>
        <taxon>Lichenihabitantaceae</taxon>
        <taxon>Lichenifustis</taxon>
    </lineage>
</organism>
<proteinExistence type="predicted"/>
<evidence type="ECO:0000313" key="3">
    <source>
        <dbReference type="Proteomes" id="UP001165667"/>
    </source>
</evidence>
<feature type="region of interest" description="Disordered" evidence="1">
    <location>
        <begin position="82"/>
        <end position="104"/>
    </location>
</feature>
<feature type="compositionally biased region" description="Basic and acidic residues" evidence="1">
    <location>
        <begin position="82"/>
        <end position="92"/>
    </location>
</feature>
<evidence type="ECO:0000256" key="1">
    <source>
        <dbReference type="SAM" id="MobiDB-lite"/>
    </source>
</evidence>
<keyword evidence="3" id="KW-1185">Reference proteome</keyword>
<evidence type="ECO:0000313" key="2">
    <source>
        <dbReference type="EMBL" id="MCW6511777.1"/>
    </source>
</evidence>
<name>A0AA42CQT6_9HYPH</name>